<reference evidence="1 2" key="1">
    <citation type="submission" date="2019-08" db="EMBL/GenBank/DDBJ databases">
        <title>Paraburkholderia sp. DCY113.</title>
        <authorList>
            <person name="Kang J."/>
        </authorList>
    </citation>
    <scope>NUCLEOTIDE SEQUENCE [LARGE SCALE GENOMIC DNA]</scope>
    <source>
        <strain evidence="1 2">DCY113</strain>
    </source>
</reference>
<dbReference type="AlphaFoldDB" id="A0A5B0G4W8"/>
<keyword evidence="2" id="KW-1185">Reference proteome</keyword>
<name>A0A5B0G4W8_9BURK</name>
<sequence>MGDLRVPGLKTDQLYDDRRPAYVSLSRRKIAYPSPSFPVRSMKFMKDVRMAGCSKFGARLRSSHLGQVT</sequence>
<dbReference type="RefSeq" id="WP_149675882.1">
    <property type="nucleotide sequence ID" value="NZ_VTUZ01000056.1"/>
</dbReference>
<organism evidence="1 2">
    <name type="scientific">Paraburkholderia panacisoli</name>
    <dbReference type="NCBI Taxonomy" id="2603818"/>
    <lineage>
        <taxon>Bacteria</taxon>
        <taxon>Pseudomonadati</taxon>
        <taxon>Pseudomonadota</taxon>
        <taxon>Betaproteobacteria</taxon>
        <taxon>Burkholderiales</taxon>
        <taxon>Burkholderiaceae</taxon>
        <taxon>Paraburkholderia</taxon>
    </lineage>
</organism>
<dbReference type="EMBL" id="VTUZ01000056">
    <property type="protein sequence ID" value="KAA0998583.1"/>
    <property type="molecule type" value="Genomic_DNA"/>
</dbReference>
<accession>A0A5B0G4W8</accession>
<gene>
    <name evidence="1" type="ORF">FVF58_44115</name>
</gene>
<evidence type="ECO:0000313" key="2">
    <source>
        <dbReference type="Proteomes" id="UP000325273"/>
    </source>
</evidence>
<protein>
    <submittedName>
        <fullName evidence="1">Uncharacterized protein</fullName>
    </submittedName>
</protein>
<proteinExistence type="predicted"/>
<dbReference type="Proteomes" id="UP000325273">
    <property type="component" value="Unassembled WGS sequence"/>
</dbReference>
<comment type="caution">
    <text evidence="1">The sequence shown here is derived from an EMBL/GenBank/DDBJ whole genome shotgun (WGS) entry which is preliminary data.</text>
</comment>
<evidence type="ECO:0000313" key="1">
    <source>
        <dbReference type="EMBL" id="KAA0998583.1"/>
    </source>
</evidence>